<dbReference type="InterPro" id="IPR008471">
    <property type="entry name" value="MnmC-like_methylTransf"/>
</dbReference>
<dbReference type="EMBL" id="PDKK01000001">
    <property type="protein sequence ID" value="RXK08578.1"/>
    <property type="molecule type" value="Genomic_DNA"/>
</dbReference>
<dbReference type="Gene3D" id="3.40.50.150">
    <property type="entry name" value="Vaccinia Virus protein VP39"/>
    <property type="match status" value="1"/>
</dbReference>
<dbReference type="PANTHER" id="PTHR39963">
    <property type="entry name" value="SLL0983 PROTEIN"/>
    <property type="match status" value="1"/>
</dbReference>
<feature type="domain" description="MnmC-like methyltransferase" evidence="1">
    <location>
        <begin position="113"/>
        <end position="212"/>
    </location>
</feature>
<dbReference type="AlphaFoldDB" id="A0A4Q1APK7"/>
<keyword evidence="3" id="KW-1185">Reference proteome</keyword>
<organism evidence="2 3">
    <name type="scientific">Halarcobacter ebronensis</name>
    <dbReference type="NCBI Taxonomy" id="1462615"/>
    <lineage>
        <taxon>Bacteria</taxon>
        <taxon>Pseudomonadati</taxon>
        <taxon>Campylobacterota</taxon>
        <taxon>Epsilonproteobacteria</taxon>
        <taxon>Campylobacterales</taxon>
        <taxon>Arcobacteraceae</taxon>
        <taxon>Halarcobacter</taxon>
    </lineage>
</organism>
<evidence type="ECO:0000313" key="3">
    <source>
        <dbReference type="Proteomes" id="UP000289758"/>
    </source>
</evidence>
<protein>
    <recommendedName>
        <fullName evidence="1">MnmC-like methyltransferase domain-containing protein</fullName>
    </recommendedName>
</protein>
<reference evidence="2 3" key="1">
    <citation type="submission" date="2017-10" db="EMBL/GenBank/DDBJ databases">
        <title>Genomics of the genus Arcobacter.</title>
        <authorList>
            <person name="Perez-Cataluna A."/>
            <person name="Figueras M.J."/>
        </authorList>
    </citation>
    <scope>NUCLEOTIDE SEQUENCE [LARGE SCALE GENOMIC DNA]</scope>
    <source>
        <strain evidence="2 3">CECT 8441</strain>
    </source>
</reference>
<dbReference type="GO" id="GO:0016645">
    <property type="term" value="F:oxidoreductase activity, acting on the CH-NH group of donors"/>
    <property type="evidence" value="ECO:0007669"/>
    <property type="project" value="InterPro"/>
</dbReference>
<dbReference type="SUPFAM" id="SSF53335">
    <property type="entry name" value="S-adenosyl-L-methionine-dependent methyltransferases"/>
    <property type="match status" value="1"/>
</dbReference>
<dbReference type="InterPro" id="IPR029063">
    <property type="entry name" value="SAM-dependent_MTases_sf"/>
</dbReference>
<dbReference type="PANTHER" id="PTHR39963:SF1">
    <property type="entry name" value="MNMC-LIKE METHYLTRANSFERASE DOMAIN-CONTAINING PROTEIN"/>
    <property type="match status" value="1"/>
</dbReference>
<dbReference type="OrthoDB" id="9786494at2"/>
<evidence type="ECO:0000259" key="1">
    <source>
        <dbReference type="Pfam" id="PF05430"/>
    </source>
</evidence>
<accession>A0A4Q1APK7</accession>
<name>A0A4Q1APK7_9BACT</name>
<comment type="caution">
    <text evidence="2">The sequence shown here is derived from an EMBL/GenBank/DDBJ whole genome shotgun (WGS) entry which is preliminary data.</text>
</comment>
<evidence type="ECO:0000313" key="2">
    <source>
        <dbReference type="EMBL" id="RXK08578.1"/>
    </source>
</evidence>
<sequence>MKEFIKTIDGSNTLFSTKYNQHFHDLKTGAIQEAFTKHIIPSLKYHKNKKNLKILDICFGIGYNTLSTIYYLQKNNIEINLEIFSPEFDLELIESLKDFEYPEEFKELKSIIEELSKNKKYQKNKLKIELFIGDAREYIKTLKEIDIVYQDAFSSEVNSELWSVEYFKDIFEATKDDCIVTTYSIATNVRLSLYEAGFEIYEINPNGNRKQTFAIKQKKELKAKYIDMELKKQRNKEAKAIYDKL</sequence>
<dbReference type="Proteomes" id="UP000289758">
    <property type="component" value="Unassembled WGS sequence"/>
</dbReference>
<proteinExistence type="predicted"/>
<dbReference type="Pfam" id="PF05430">
    <property type="entry name" value="Methyltransf_30"/>
    <property type="match status" value="1"/>
</dbReference>
<dbReference type="RefSeq" id="WP_129086132.1">
    <property type="nucleotide sequence ID" value="NZ_CP053836.1"/>
</dbReference>
<gene>
    <name evidence="2" type="ORF">CRV07_01895</name>
</gene>